<evidence type="ECO:0000256" key="4">
    <source>
        <dbReference type="ARBA" id="ARBA00022801"/>
    </source>
</evidence>
<evidence type="ECO:0000256" key="1">
    <source>
        <dbReference type="ARBA" id="ARBA00009431"/>
    </source>
</evidence>
<evidence type="ECO:0000256" key="3">
    <source>
        <dbReference type="ARBA" id="ARBA00022670"/>
    </source>
</evidence>
<sequence length="256" mass="28913">MTYPATGSGGTDFYEFLWSHYDYACTEATLPPVLSISTCVRMKQIVRSLVHIPLEYELTYVFLEVARCKKWTKVACLDQYDAISCGAAAEWCQVEIDMPFLDTGAHINAFLSDSHLRKQLGVDSHPSIPKNYSGVSWDVKAAFDLSQDFYHTSNAYVAALLERGIRALIYVGTYDWLCNWIGIERWMLDLEWTGRDGFREGELRDWYVSAGKAAGKSRTFGGLTFATIDAAGHMAPYDKPEESLELVKRWLAGEEL</sequence>
<evidence type="ECO:0000313" key="7">
    <source>
        <dbReference type="Proteomes" id="UP001437256"/>
    </source>
</evidence>
<keyword evidence="5" id="KW-0325">Glycoprotein</keyword>
<gene>
    <name evidence="6" type="ORF">AAF712_015489</name>
</gene>
<keyword evidence="4" id="KW-0378">Hydrolase</keyword>
<dbReference type="Gene3D" id="3.40.50.1820">
    <property type="entry name" value="alpha/beta hydrolase"/>
    <property type="match status" value="1"/>
</dbReference>
<name>A0ABR2Z836_9AGAR</name>
<dbReference type="Pfam" id="PF00450">
    <property type="entry name" value="Peptidase_S10"/>
    <property type="match status" value="1"/>
</dbReference>
<organism evidence="6 7">
    <name type="scientific">Marasmius tenuissimus</name>
    <dbReference type="NCBI Taxonomy" id="585030"/>
    <lineage>
        <taxon>Eukaryota</taxon>
        <taxon>Fungi</taxon>
        <taxon>Dikarya</taxon>
        <taxon>Basidiomycota</taxon>
        <taxon>Agaricomycotina</taxon>
        <taxon>Agaricomycetes</taxon>
        <taxon>Agaricomycetidae</taxon>
        <taxon>Agaricales</taxon>
        <taxon>Marasmiineae</taxon>
        <taxon>Marasmiaceae</taxon>
        <taxon>Marasmius</taxon>
    </lineage>
</organism>
<evidence type="ECO:0000256" key="5">
    <source>
        <dbReference type="ARBA" id="ARBA00023180"/>
    </source>
</evidence>
<evidence type="ECO:0008006" key="8">
    <source>
        <dbReference type="Google" id="ProtNLM"/>
    </source>
</evidence>
<protein>
    <recommendedName>
        <fullName evidence="8">Serine carboxypeptidase</fullName>
    </recommendedName>
</protein>
<dbReference type="EMBL" id="JBBXMP010000420">
    <property type="protein sequence ID" value="KAL0057855.1"/>
    <property type="molecule type" value="Genomic_DNA"/>
</dbReference>
<proteinExistence type="inferred from homology"/>
<dbReference type="InterPro" id="IPR029058">
    <property type="entry name" value="AB_hydrolase_fold"/>
</dbReference>
<comment type="similarity">
    <text evidence="1">Belongs to the peptidase S10 family.</text>
</comment>
<reference evidence="6 7" key="1">
    <citation type="submission" date="2024-05" db="EMBL/GenBank/DDBJ databases">
        <title>A draft genome resource for the thread blight pathogen Marasmius tenuissimus strain MS-2.</title>
        <authorList>
            <person name="Yulfo-Soto G.E."/>
            <person name="Baruah I.K."/>
            <person name="Amoako-Attah I."/>
            <person name="Bukari Y."/>
            <person name="Meinhardt L.W."/>
            <person name="Bailey B.A."/>
            <person name="Cohen S.P."/>
        </authorList>
    </citation>
    <scope>NUCLEOTIDE SEQUENCE [LARGE SCALE GENOMIC DNA]</scope>
    <source>
        <strain evidence="6 7">MS-2</strain>
    </source>
</reference>
<evidence type="ECO:0000256" key="2">
    <source>
        <dbReference type="ARBA" id="ARBA00022645"/>
    </source>
</evidence>
<dbReference type="SUPFAM" id="SSF53474">
    <property type="entry name" value="alpha/beta-Hydrolases"/>
    <property type="match status" value="1"/>
</dbReference>
<keyword evidence="7" id="KW-1185">Reference proteome</keyword>
<keyword evidence="2" id="KW-0121">Carboxypeptidase</keyword>
<accession>A0ABR2Z836</accession>
<keyword evidence="3" id="KW-0645">Protease</keyword>
<dbReference type="Proteomes" id="UP001437256">
    <property type="component" value="Unassembled WGS sequence"/>
</dbReference>
<dbReference type="InterPro" id="IPR001563">
    <property type="entry name" value="Peptidase_S10"/>
</dbReference>
<evidence type="ECO:0000313" key="6">
    <source>
        <dbReference type="EMBL" id="KAL0057855.1"/>
    </source>
</evidence>
<comment type="caution">
    <text evidence="6">The sequence shown here is derived from an EMBL/GenBank/DDBJ whole genome shotgun (WGS) entry which is preliminary data.</text>
</comment>